<organism evidence="2 3">
    <name type="scientific">Paramecium sonneborni</name>
    <dbReference type="NCBI Taxonomy" id="65129"/>
    <lineage>
        <taxon>Eukaryota</taxon>
        <taxon>Sar</taxon>
        <taxon>Alveolata</taxon>
        <taxon>Ciliophora</taxon>
        <taxon>Intramacronucleata</taxon>
        <taxon>Oligohymenophorea</taxon>
        <taxon>Peniculida</taxon>
        <taxon>Parameciidae</taxon>
        <taxon>Paramecium</taxon>
    </lineage>
</organism>
<dbReference type="InterPro" id="IPR003738">
    <property type="entry name" value="SRAP"/>
</dbReference>
<dbReference type="PANTHER" id="PTHR13604">
    <property type="entry name" value="DC12-RELATED"/>
    <property type="match status" value="1"/>
</dbReference>
<feature type="compositionally biased region" description="Basic and acidic residues" evidence="1">
    <location>
        <begin position="277"/>
        <end position="290"/>
    </location>
</feature>
<keyword evidence="3" id="KW-1185">Reference proteome</keyword>
<proteinExistence type="predicted"/>
<evidence type="ECO:0000313" key="3">
    <source>
        <dbReference type="Proteomes" id="UP000692954"/>
    </source>
</evidence>
<dbReference type="GO" id="GO:0106300">
    <property type="term" value="P:protein-DNA covalent cross-linking repair"/>
    <property type="evidence" value="ECO:0007669"/>
    <property type="project" value="InterPro"/>
</dbReference>
<sequence>MCGRIFQIHNIAQLLQFAQTRRVRNTANFNPTYNMGPTNYIPAIRYVEDDDNFEEYEEQNNNQDNQNQHSEIEQQNEDESQEVIEKQKNKRGLDFFKWGFQTKFNLIINARIEEMHEKHTFKPFLDKKRCVIIADGYYEWNKKKEPFKFSTNKPLYLAAMYTDDDEIFVLTRDAFGDYAKVHDRMPVLLEDDEIDLWINPKVGFFDIIDKKILNSQKKIWGQVQVTKVAPYVNNIKEKSEKCLITLEEYKEQQFKNGIGKFFQKKQPQNTQDTQEQQEIKKEKVTKSLDD</sequence>
<name>A0A8S1K6J7_9CILI</name>
<dbReference type="GO" id="GO:0003697">
    <property type="term" value="F:single-stranded DNA binding"/>
    <property type="evidence" value="ECO:0007669"/>
    <property type="project" value="InterPro"/>
</dbReference>
<dbReference type="Pfam" id="PF02586">
    <property type="entry name" value="SRAP"/>
    <property type="match status" value="1"/>
</dbReference>
<dbReference type="OrthoDB" id="2111841at2759"/>
<evidence type="ECO:0000256" key="1">
    <source>
        <dbReference type="SAM" id="MobiDB-lite"/>
    </source>
</evidence>
<feature type="compositionally biased region" description="Low complexity" evidence="1">
    <location>
        <begin position="266"/>
        <end position="276"/>
    </location>
</feature>
<dbReference type="Proteomes" id="UP000692954">
    <property type="component" value="Unassembled WGS sequence"/>
</dbReference>
<dbReference type="EMBL" id="CAJJDN010000005">
    <property type="protein sequence ID" value="CAD8051080.1"/>
    <property type="molecule type" value="Genomic_DNA"/>
</dbReference>
<dbReference type="AlphaFoldDB" id="A0A8S1K6J7"/>
<feature type="region of interest" description="Disordered" evidence="1">
    <location>
        <begin position="265"/>
        <end position="290"/>
    </location>
</feature>
<evidence type="ECO:0000313" key="2">
    <source>
        <dbReference type="EMBL" id="CAD8051080.1"/>
    </source>
</evidence>
<dbReference type="PANTHER" id="PTHR13604:SF0">
    <property type="entry name" value="ABASIC SITE PROCESSING PROTEIN HMCES"/>
    <property type="match status" value="1"/>
</dbReference>
<feature type="compositionally biased region" description="Low complexity" evidence="1">
    <location>
        <begin position="59"/>
        <end position="68"/>
    </location>
</feature>
<comment type="caution">
    <text evidence="2">The sequence shown here is derived from an EMBL/GenBank/DDBJ whole genome shotgun (WGS) entry which is preliminary data.</text>
</comment>
<accession>A0A8S1K6J7</accession>
<protein>
    <submittedName>
        <fullName evidence="2">Uncharacterized protein</fullName>
    </submittedName>
</protein>
<feature type="region of interest" description="Disordered" evidence="1">
    <location>
        <begin position="58"/>
        <end position="84"/>
    </location>
</feature>
<gene>
    <name evidence="2" type="ORF">PSON_ATCC_30995.1.T0050341</name>
</gene>
<reference evidence="2" key="1">
    <citation type="submission" date="2021-01" db="EMBL/GenBank/DDBJ databases">
        <authorList>
            <consortium name="Genoscope - CEA"/>
            <person name="William W."/>
        </authorList>
    </citation>
    <scope>NUCLEOTIDE SEQUENCE</scope>
</reference>